<dbReference type="AlphaFoldDB" id="A0AA86RCD8"/>
<proteinExistence type="predicted"/>
<evidence type="ECO:0000313" key="2">
    <source>
        <dbReference type="EMBL" id="CAL6032410.1"/>
    </source>
</evidence>
<keyword evidence="3" id="KW-1185">Reference proteome</keyword>
<name>A0AA86RCD8_9EUKA</name>
<accession>A0AA86RCD8</accession>
<dbReference type="Proteomes" id="UP001642409">
    <property type="component" value="Unassembled WGS sequence"/>
</dbReference>
<dbReference type="EMBL" id="CATOUU010001074">
    <property type="protein sequence ID" value="CAI9970547.1"/>
    <property type="molecule type" value="Genomic_DNA"/>
</dbReference>
<reference evidence="1" key="1">
    <citation type="submission" date="2023-06" db="EMBL/GenBank/DDBJ databases">
        <authorList>
            <person name="Kurt Z."/>
        </authorList>
    </citation>
    <scope>NUCLEOTIDE SEQUENCE</scope>
</reference>
<gene>
    <name evidence="2" type="ORF">HINF_LOCUS34473</name>
    <name evidence="1" type="ORF">HINF_LOCUS58192</name>
</gene>
<protein>
    <submittedName>
        <fullName evidence="2">Hypothetical_protein</fullName>
    </submittedName>
</protein>
<sequence>MNREQERCTIMFASVVDPLMFQKQSTFITKDGSPQLDGLPRNDASWMAFQPEHILMHVTKKLYITRQTLYCCSNIIYSTSACFLKCQSKTEAFVQRSRFFFVFNATVLIHSRLAPPYELPI</sequence>
<evidence type="ECO:0000313" key="3">
    <source>
        <dbReference type="Proteomes" id="UP001642409"/>
    </source>
</evidence>
<evidence type="ECO:0000313" key="1">
    <source>
        <dbReference type="EMBL" id="CAI9970547.1"/>
    </source>
</evidence>
<organism evidence="1">
    <name type="scientific">Hexamita inflata</name>
    <dbReference type="NCBI Taxonomy" id="28002"/>
    <lineage>
        <taxon>Eukaryota</taxon>
        <taxon>Metamonada</taxon>
        <taxon>Diplomonadida</taxon>
        <taxon>Hexamitidae</taxon>
        <taxon>Hexamitinae</taxon>
        <taxon>Hexamita</taxon>
    </lineage>
</organism>
<comment type="caution">
    <text evidence="1">The sequence shown here is derived from an EMBL/GenBank/DDBJ whole genome shotgun (WGS) entry which is preliminary data.</text>
</comment>
<dbReference type="EMBL" id="CAXDID020000122">
    <property type="protein sequence ID" value="CAL6032410.1"/>
    <property type="molecule type" value="Genomic_DNA"/>
</dbReference>
<reference evidence="2 3" key="2">
    <citation type="submission" date="2024-07" db="EMBL/GenBank/DDBJ databases">
        <authorList>
            <person name="Akdeniz Z."/>
        </authorList>
    </citation>
    <scope>NUCLEOTIDE SEQUENCE [LARGE SCALE GENOMIC DNA]</scope>
</reference>